<keyword evidence="17" id="KW-0832">Ubl conjugation</keyword>
<dbReference type="InterPro" id="IPR050122">
    <property type="entry name" value="RTK"/>
</dbReference>
<dbReference type="GO" id="GO:0008284">
    <property type="term" value="P:positive regulation of cell population proliferation"/>
    <property type="evidence" value="ECO:0000318"/>
    <property type="project" value="GO_Central"/>
</dbReference>
<dbReference type="InterPro" id="IPR003599">
    <property type="entry name" value="Ig_sub"/>
</dbReference>
<dbReference type="InterPro" id="IPR017441">
    <property type="entry name" value="Protein_kinase_ATP_BS"/>
</dbReference>
<dbReference type="GO" id="GO:0046872">
    <property type="term" value="F:metal ion binding"/>
    <property type="evidence" value="ECO:0007669"/>
    <property type="project" value="UniProtKB-KW"/>
</dbReference>
<dbReference type="GO" id="GO:0007169">
    <property type="term" value="P:cell surface receptor protein tyrosine kinase signaling pathway"/>
    <property type="evidence" value="ECO:0000318"/>
    <property type="project" value="GO_Central"/>
</dbReference>
<dbReference type="GO" id="GO:0005019">
    <property type="term" value="F:platelet-derived growth factor beta-receptor activity"/>
    <property type="evidence" value="ECO:0000318"/>
    <property type="project" value="GO_Central"/>
</dbReference>
<evidence type="ECO:0000313" key="46">
    <source>
        <dbReference type="Xenbase" id="XB-GENE-6096145"/>
    </source>
</evidence>
<dbReference type="Ensembl" id="ENSXETT00000072802">
    <property type="protein sequence ID" value="ENSXETP00000095686"/>
    <property type="gene ID" value="ENSXETG00000031823"/>
</dbReference>
<feature type="binding site" evidence="34">
    <location>
        <position position="814"/>
    </location>
    <ligand>
        <name>ATP</name>
        <dbReference type="ChEBI" id="CHEBI:30616"/>
    </ligand>
</feature>
<evidence type="ECO:0000256" key="10">
    <source>
        <dbReference type="ARBA" id="ARBA00022679"/>
    </source>
</evidence>
<evidence type="ECO:0000256" key="19">
    <source>
        <dbReference type="ARBA" id="ARBA00023136"/>
    </source>
</evidence>
<keyword evidence="14 34" id="KW-0547">Nucleotide-binding</keyword>
<evidence type="ECO:0000256" key="29">
    <source>
        <dbReference type="ARBA" id="ARBA00051243"/>
    </source>
</evidence>
<evidence type="ECO:0000259" key="42">
    <source>
        <dbReference type="PROSITE" id="PS50835"/>
    </source>
</evidence>
<evidence type="ECO:0000256" key="16">
    <source>
        <dbReference type="ARBA" id="ARBA00022840"/>
    </source>
</evidence>
<dbReference type="Gene3D" id="2.60.40.10">
    <property type="entry name" value="Immunoglobulins"/>
    <property type="match status" value="5"/>
</dbReference>
<dbReference type="EC" id="2.7.10.1" evidence="4"/>
<evidence type="ECO:0000256" key="8">
    <source>
        <dbReference type="ARBA" id="ARBA00022500"/>
    </source>
</evidence>
<dbReference type="InterPro" id="IPR013783">
    <property type="entry name" value="Ig-like_fold"/>
</dbReference>
<dbReference type="Pfam" id="PF13927">
    <property type="entry name" value="Ig_3"/>
    <property type="match status" value="1"/>
</dbReference>
<dbReference type="Gene3D" id="1.10.510.10">
    <property type="entry name" value="Transferase(Phosphotransferase) domain 1"/>
    <property type="match status" value="1"/>
</dbReference>
<dbReference type="Pfam" id="PF07714">
    <property type="entry name" value="PK_Tyr_Ser-Thr"/>
    <property type="match status" value="1"/>
</dbReference>
<evidence type="ECO:0000256" key="28">
    <source>
        <dbReference type="ARBA" id="ARBA00032009"/>
    </source>
</evidence>
<keyword evidence="23" id="KW-0325">Glycoprotein</keyword>
<evidence type="ECO:0000256" key="21">
    <source>
        <dbReference type="ARBA" id="ARBA00023157"/>
    </source>
</evidence>
<dbReference type="GO" id="GO:0005886">
    <property type="term" value="C:plasma membrane"/>
    <property type="evidence" value="ECO:0000318"/>
    <property type="project" value="GO_Central"/>
</dbReference>
<keyword evidence="7" id="KW-1003">Cell membrane</keyword>
<keyword evidence="22 45" id="KW-0675">Receptor</keyword>
<evidence type="ECO:0000259" key="41">
    <source>
        <dbReference type="PROSITE" id="PS50011"/>
    </source>
</evidence>
<evidence type="ECO:0000256" key="40">
    <source>
        <dbReference type="SAM" id="SignalP"/>
    </source>
</evidence>
<dbReference type="SMART" id="SM00219">
    <property type="entry name" value="TyrKc"/>
    <property type="match status" value="1"/>
</dbReference>
<evidence type="ECO:0000256" key="13">
    <source>
        <dbReference type="ARBA" id="ARBA00022737"/>
    </source>
</evidence>
<dbReference type="PROSITE" id="PS00109">
    <property type="entry name" value="PROTEIN_KINASE_TYR"/>
    <property type="match status" value="1"/>
</dbReference>
<keyword evidence="35" id="KW-0460">Magnesium</keyword>
<keyword evidence="24" id="KW-0458">Lysosome</keyword>
<reference evidence="45" key="3">
    <citation type="submission" date="2025-04" db="UniProtKB">
        <authorList>
            <consortium name="RefSeq"/>
        </authorList>
    </citation>
    <scope>IDENTIFICATION</scope>
    <source>
        <strain evidence="45">Nigerian</strain>
        <tissue evidence="45">Liver and blood</tissue>
    </source>
</reference>
<feature type="active site" description="Proton acceptor" evidence="33">
    <location>
        <position position="810"/>
    </location>
</feature>
<dbReference type="Gene3D" id="3.30.200.20">
    <property type="entry name" value="Phosphorylase Kinase, domain 1"/>
    <property type="match status" value="1"/>
</dbReference>
<feature type="binding site" evidence="34 37">
    <location>
        <position position="621"/>
    </location>
    <ligand>
        <name>ATP</name>
        <dbReference type="ChEBI" id="CHEBI:30616"/>
    </ligand>
</feature>
<dbReference type="GO" id="GO:0061300">
    <property type="term" value="P:cerebellum vasculature development"/>
    <property type="evidence" value="ECO:0007669"/>
    <property type="project" value="Ensembl"/>
</dbReference>
<dbReference type="InterPro" id="IPR000719">
    <property type="entry name" value="Prot_kinase_dom"/>
</dbReference>
<dbReference type="Proteomes" id="UP000008143">
    <property type="component" value="Chromosome 3"/>
</dbReference>
<keyword evidence="12 40" id="KW-0732">Signal</keyword>
<feature type="binding site" evidence="35">
    <location>
        <position position="828"/>
    </location>
    <ligand>
        <name>Mg(2+)</name>
        <dbReference type="ChEBI" id="CHEBI:18420"/>
    </ligand>
</feature>
<dbReference type="CTD" id="5159"/>
<dbReference type="AGR" id="Xenbase:XB-GENE-6096145"/>
<dbReference type="SUPFAM" id="SSF48726">
    <property type="entry name" value="Immunoglobulin"/>
    <property type="match status" value="1"/>
</dbReference>
<evidence type="ECO:0000256" key="24">
    <source>
        <dbReference type="ARBA" id="ARBA00023228"/>
    </source>
</evidence>
<evidence type="ECO:0000313" key="43">
    <source>
        <dbReference type="Ensembl" id="ENSXETP00000095686"/>
    </source>
</evidence>
<dbReference type="SMART" id="SM00408">
    <property type="entry name" value="IGc2"/>
    <property type="match status" value="2"/>
</dbReference>
<evidence type="ECO:0000256" key="23">
    <source>
        <dbReference type="ARBA" id="ARBA00023180"/>
    </source>
</evidence>
<protein>
    <recommendedName>
        <fullName evidence="5">Platelet-derived growth factor receptor beta</fullName>
        <ecNumber evidence="4">2.7.10.1</ecNumber>
    </recommendedName>
    <alternativeName>
        <fullName evidence="27">Beta platelet-derived growth factor receptor</fullName>
    </alternativeName>
    <alternativeName>
        <fullName evidence="28">Beta-type platelet-derived growth factor receptor</fullName>
    </alternativeName>
    <alternativeName>
        <fullName evidence="31">CD140 antigen-like family member B</fullName>
    </alternativeName>
    <alternativeName>
        <fullName evidence="32">Platelet-derived growth factor receptor 1</fullName>
    </alternativeName>
</protein>
<evidence type="ECO:0000313" key="45">
    <source>
        <dbReference type="RefSeq" id="XP_012815128.1"/>
    </source>
</evidence>
<evidence type="ECO:0000256" key="37">
    <source>
        <dbReference type="PROSITE-ProRule" id="PRU10141"/>
    </source>
</evidence>
<dbReference type="GO" id="GO:1904238">
    <property type="term" value="P:pericyte cell differentiation"/>
    <property type="evidence" value="ECO:0007669"/>
    <property type="project" value="Ensembl"/>
</dbReference>
<reference evidence="43" key="2">
    <citation type="submission" date="2020-05" db="UniProtKB">
        <authorList>
            <consortium name="Ensembl"/>
        </authorList>
    </citation>
    <scope>IDENTIFICATION</scope>
</reference>
<evidence type="ECO:0000256" key="22">
    <source>
        <dbReference type="ARBA" id="ARBA00023170"/>
    </source>
</evidence>
<dbReference type="SMR" id="A0A6I8SLH0"/>
<evidence type="ECO:0000256" key="26">
    <source>
        <dbReference type="ARBA" id="ARBA00023329"/>
    </source>
</evidence>
<evidence type="ECO:0000256" key="18">
    <source>
        <dbReference type="ARBA" id="ARBA00022989"/>
    </source>
</evidence>
<keyword evidence="19 39" id="KW-0472">Membrane</keyword>
<comment type="catalytic activity">
    <reaction evidence="29">
        <text>L-tyrosyl-[protein] + ATP = O-phospho-L-tyrosyl-[protein] + ADP + H(+)</text>
        <dbReference type="Rhea" id="RHEA:10596"/>
        <dbReference type="Rhea" id="RHEA-COMP:10136"/>
        <dbReference type="Rhea" id="RHEA-COMP:20101"/>
        <dbReference type="ChEBI" id="CHEBI:15378"/>
        <dbReference type="ChEBI" id="CHEBI:30616"/>
        <dbReference type="ChEBI" id="CHEBI:46858"/>
        <dbReference type="ChEBI" id="CHEBI:61978"/>
        <dbReference type="ChEBI" id="CHEBI:456216"/>
        <dbReference type="EC" id="2.7.10.1"/>
    </reaction>
</comment>
<keyword evidence="6" id="KW-0217">Developmental protein</keyword>
<dbReference type="Pfam" id="PF25305">
    <property type="entry name" value="Ig_PDGFR_d4"/>
    <property type="match status" value="1"/>
</dbReference>
<evidence type="ECO:0000256" key="7">
    <source>
        <dbReference type="ARBA" id="ARBA00022475"/>
    </source>
</evidence>
<keyword evidence="20" id="KW-0829">Tyrosine-protein kinase</keyword>
<evidence type="ECO:0000256" key="17">
    <source>
        <dbReference type="ARBA" id="ARBA00022843"/>
    </source>
</evidence>
<dbReference type="Reactome" id="R-XTR-186797">
    <property type="pathway name" value="Signaling by PDGF"/>
</dbReference>
<evidence type="ECO:0000256" key="36">
    <source>
        <dbReference type="PIRSR" id="PIRSR000615-4"/>
    </source>
</evidence>
<feature type="domain" description="Protein kinase" evidence="41">
    <location>
        <begin position="587"/>
        <end position="962"/>
    </location>
</feature>
<evidence type="ECO:0000256" key="1">
    <source>
        <dbReference type="ARBA" id="ARBA00004227"/>
    </source>
</evidence>
<evidence type="ECO:0000256" key="20">
    <source>
        <dbReference type="ARBA" id="ARBA00023137"/>
    </source>
</evidence>
<keyword evidence="26" id="KW-0968">Cytoplasmic vesicle</keyword>
<dbReference type="FunFam" id="2.60.40.10:FF:000715">
    <property type="entry name" value="Platelet-derived growth factor receptor beta"/>
    <property type="match status" value="1"/>
</dbReference>
<evidence type="ECO:0000256" key="33">
    <source>
        <dbReference type="PIRSR" id="PIRSR000615-1"/>
    </source>
</evidence>
<dbReference type="Reactome" id="R-XTR-6811558">
    <property type="pathway name" value="PI5P, PP2A and IER3 Regulate PI3K/AKT Signaling"/>
</dbReference>
<dbReference type="Reactome" id="R-XTR-1257604">
    <property type="pathway name" value="PIP3 activates AKT signaling"/>
</dbReference>
<dbReference type="FunFam" id="1.10.510.10:FF:000140">
    <property type="entry name" value="Platelet-derived growth factor receptor beta"/>
    <property type="match status" value="1"/>
</dbReference>
<evidence type="ECO:0000256" key="30">
    <source>
        <dbReference type="ARBA" id="ARBA00066051"/>
    </source>
</evidence>
<keyword evidence="16 34" id="KW-0067">ATP-binding</keyword>
<feature type="binding site" evidence="34">
    <location>
        <begin position="594"/>
        <end position="601"/>
    </location>
    <ligand>
        <name>ATP</name>
        <dbReference type="ChEBI" id="CHEBI:30616"/>
    </ligand>
</feature>
<dbReference type="GO" id="GO:0048702">
    <property type="term" value="P:embryonic neurocranium morphogenesis"/>
    <property type="evidence" value="ECO:0007669"/>
    <property type="project" value="Ensembl"/>
</dbReference>
<dbReference type="RefSeq" id="XP_012815128.1">
    <property type="nucleotide sequence ID" value="XM_012959674.2"/>
</dbReference>
<proteinExistence type="predicted"/>
<evidence type="ECO:0000256" key="15">
    <source>
        <dbReference type="ARBA" id="ARBA00022777"/>
    </source>
</evidence>
<comment type="subunit">
    <text evidence="30">Interacts with homodimeric PDGFB and PDGFD, and with heterodimers formed by PDGFA and PDGFB. May also interact with homodimeric PDGFC. Monomer in the absence of bound ligand. Interaction with homodimeric PDGFB, heterodimers formed by PDGFA and PDGFB or homodimeric PDGFD, leads to receptor dimerization, where both PDGFRA homodimers and heterodimers with PDGFRB are observed. Interacts with SH2B2/APS. Interacts directly (tyrosine phosphorylated) with SHB. Interacts (tyrosine phosphorylated) with PIK3R1 and RASA1. Interacts (tyrosine phosphorylated) with CBL. Interacts (tyrosine phosphorylated) with SRC and SRC family kinases. Interacts (tyrosine phosphorylated) with PIK3C2B, maybe indirectly. Interacts (tyrosine phosphorylated) with SHC1, GRB7, GRB10 and NCK1. Interaction with GRB2 is mediated by SHC1. Interacts (via C-terminus) with NHERF1.</text>
</comment>
<keyword evidence="18 39" id="KW-1133">Transmembrane helix</keyword>
<dbReference type="GO" id="GO:0048407">
    <property type="term" value="F:platelet-derived growth factor binding"/>
    <property type="evidence" value="ECO:0000318"/>
    <property type="project" value="GO_Central"/>
</dbReference>
<dbReference type="GeneID" id="100487523"/>
<keyword evidence="9" id="KW-0597">Phosphoprotein</keyword>
<dbReference type="SMART" id="SM00409">
    <property type="entry name" value="IG"/>
    <property type="match status" value="3"/>
</dbReference>
<feature type="binding site" evidence="35">
    <location>
        <position position="566"/>
    </location>
    <ligand>
        <name>Mg(2+)</name>
        <dbReference type="ChEBI" id="CHEBI:18420"/>
    </ligand>
</feature>
<feature type="binding site" evidence="34">
    <location>
        <begin position="669"/>
        <end position="675"/>
    </location>
    <ligand>
        <name>ATP</name>
        <dbReference type="ChEBI" id="CHEBI:30616"/>
    </ligand>
</feature>
<feature type="chain" id="PRO_5044634326" description="Platelet-derived growth factor receptor beta" evidence="40">
    <location>
        <begin position="19"/>
        <end position="1074"/>
    </location>
</feature>
<dbReference type="GO" id="GO:0043202">
    <property type="term" value="C:lysosomal lumen"/>
    <property type="evidence" value="ECO:0007669"/>
    <property type="project" value="UniProtKB-SubCell"/>
</dbReference>
<dbReference type="InterPro" id="IPR008266">
    <property type="entry name" value="Tyr_kinase_AS"/>
</dbReference>
<dbReference type="PROSITE" id="PS50011">
    <property type="entry name" value="PROTEIN_KINASE_DOM"/>
    <property type="match status" value="1"/>
</dbReference>
<dbReference type="PANTHER" id="PTHR24416">
    <property type="entry name" value="TYROSINE-PROTEIN KINASE RECEPTOR"/>
    <property type="match status" value="1"/>
</dbReference>
<dbReference type="FunFam" id="3.30.200.20:FF:000025">
    <property type="entry name" value="Platelet-derived growth factor receptor alpha"/>
    <property type="match status" value="1"/>
</dbReference>
<dbReference type="GO" id="GO:0097084">
    <property type="term" value="P:vascular associated smooth muscle cell development"/>
    <property type="evidence" value="ECO:0007669"/>
    <property type="project" value="Ensembl"/>
</dbReference>
<dbReference type="OrthoDB" id="9936425at2759"/>
<evidence type="ECO:0000256" key="3">
    <source>
        <dbReference type="ARBA" id="ARBA00004541"/>
    </source>
</evidence>
<evidence type="ECO:0000256" key="11">
    <source>
        <dbReference type="ARBA" id="ARBA00022692"/>
    </source>
</evidence>
<dbReference type="InterPro" id="IPR003598">
    <property type="entry name" value="Ig_sub2"/>
</dbReference>
<keyword evidence="15" id="KW-0418">Kinase</keyword>
<dbReference type="AlphaFoldDB" id="A0A6I8SLH0"/>
<comment type="subcellular location">
    <subcellularLocation>
        <location evidence="2">Cell membrane</location>
        <topology evidence="2">Single-pass type I membrane protein</topology>
    </subcellularLocation>
    <subcellularLocation>
        <location evidence="3">Cytoplasmic vesicle</location>
    </subcellularLocation>
    <subcellularLocation>
        <location evidence="1">Lysosome lumen</location>
    </subcellularLocation>
</comment>
<keyword evidence="10" id="KW-0808">Transferase</keyword>
<dbReference type="GO" id="GO:0014911">
    <property type="term" value="P:positive regulation of smooth muscle cell migration"/>
    <property type="evidence" value="ECO:0000318"/>
    <property type="project" value="GO_Central"/>
</dbReference>
<dbReference type="Pfam" id="PF07679">
    <property type="entry name" value="I-set"/>
    <property type="match status" value="1"/>
</dbReference>
<evidence type="ECO:0000256" key="12">
    <source>
        <dbReference type="ARBA" id="ARBA00022729"/>
    </source>
</evidence>
<evidence type="ECO:0000256" key="6">
    <source>
        <dbReference type="ARBA" id="ARBA00022473"/>
    </source>
</evidence>
<evidence type="ECO:0000256" key="39">
    <source>
        <dbReference type="SAM" id="Phobius"/>
    </source>
</evidence>
<keyword evidence="25" id="KW-0393">Immunoglobulin domain</keyword>
<dbReference type="FunFam" id="2.60.40.10:FF:000572">
    <property type="entry name" value="Platelet-derived growth factor receptor beta"/>
    <property type="match status" value="1"/>
</dbReference>
<feature type="domain" description="Ig-like" evidence="42">
    <location>
        <begin position="189"/>
        <end position="291"/>
    </location>
</feature>
<dbReference type="GO" id="GO:0060218">
    <property type="term" value="P:hematopoietic stem cell differentiation"/>
    <property type="evidence" value="ECO:0007669"/>
    <property type="project" value="Ensembl"/>
</dbReference>
<dbReference type="InterPro" id="IPR001245">
    <property type="entry name" value="Ser-Thr/Tyr_kinase_cat_dom"/>
</dbReference>
<evidence type="ECO:0000256" key="27">
    <source>
        <dbReference type="ARBA" id="ARBA00029696"/>
    </source>
</evidence>
<feature type="binding site" evidence="35">
    <location>
        <position position="815"/>
    </location>
    <ligand>
        <name>Mg(2+)</name>
        <dbReference type="ChEBI" id="CHEBI:18420"/>
    </ligand>
</feature>
<evidence type="ECO:0000256" key="38">
    <source>
        <dbReference type="SAM" id="MobiDB-lite"/>
    </source>
</evidence>
<dbReference type="Reactome" id="R-XTR-5673001">
    <property type="pathway name" value="RAF/MAP kinase cascade"/>
</dbReference>
<feature type="region of interest" description="Disordered" evidence="38">
    <location>
        <begin position="1011"/>
        <end position="1074"/>
    </location>
</feature>
<dbReference type="PIRSF" id="PIRSF000615">
    <property type="entry name" value="TyrPK_CSF1-R"/>
    <property type="match status" value="1"/>
</dbReference>
<dbReference type="PANTHER" id="PTHR24416:SF53">
    <property type="entry name" value="PLATELET-DERIVED GROWTH FACTOR RECEPTOR BETA"/>
    <property type="match status" value="1"/>
</dbReference>
<evidence type="ECO:0000256" key="35">
    <source>
        <dbReference type="PIRSR" id="PIRSR000615-3"/>
    </source>
</evidence>
<dbReference type="GO" id="GO:0060976">
    <property type="term" value="P:coronary vasculature development"/>
    <property type="evidence" value="ECO:0007669"/>
    <property type="project" value="Ensembl"/>
</dbReference>
<keyword evidence="8" id="KW-0145">Chemotaxis</keyword>
<dbReference type="GO" id="GO:0001974">
    <property type="term" value="P:blood vessel remodeling"/>
    <property type="evidence" value="ECO:0007669"/>
    <property type="project" value="Ensembl"/>
</dbReference>
<dbReference type="Reactome" id="R-XTR-186763">
    <property type="pathway name" value="Downstream signal transduction"/>
</dbReference>
<evidence type="ECO:0000256" key="9">
    <source>
        <dbReference type="ARBA" id="ARBA00022553"/>
    </source>
</evidence>
<evidence type="ECO:0000256" key="4">
    <source>
        <dbReference type="ARBA" id="ARBA00011902"/>
    </source>
</evidence>
<feature type="site" description="Important for interaction with phosphotyrosine-binding proteins" evidence="36">
    <location>
        <position position="954"/>
    </location>
</feature>
<keyword evidence="21" id="KW-1015">Disulfide bond</keyword>
<evidence type="ECO:0000256" key="2">
    <source>
        <dbReference type="ARBA" id="ARBA00004251"/>
    </source>
</evidence>
<dbReference type="GO" id="GO:0072109">
    <property type="term" value="P:glomerular mesangium development"/>
    <property type="evidence" value="ECO:0007669"/>
    <property type="project" value="Ensembl"/>
</dbReference>
<dbReference type="InterPro" id="IPR007110">
    <property type="entry name" value="Ig-like_dom"/>
</dbReference>
<dbReference type="GO" id="GO:0031410">
    <property type="term" value="C:cytoplasmic vesicle"/>
    <property type="evidence" value="ECO:0007669"/>
    <property type="project" value="UniProtKB-SubCell"/>
</dbReference>
<evidence type="ECO:0000256" key="32">
    <source>
        <dbReference type="ARBA" id="ARBA00075984"/>
    </source>
</evidence>
<evidence type="ECO:0000256" key="34">
    <source>
        <dbReference type="PIRSR" id="PIRSR000615-2"/>
    </source>
</evidence>
<dbReference type="FunFam" id="2.60.40.10:FF:000982">
    <property type="entry name" value="Platelet-derived growth factor receptor beta"/>
    <property type="match status" value="1"/>
</dbReference>
<dbReference type="InterPro" id="IPR011009">
    <property type="entry name" value="Kinase-like_dom_sf"/>
</dbReference>
<dbReference type="PRINTS" id="PR01832">
    <property type="entry name" value="VEGFRECEPTOR"/>
</dbReference>
<dbReference type="PROSITE" id="PS50835">
    <property type="entry name" value="IG_LIKE"/>
    <property type="match status" value="1"/>
</dbReference>
<evidence type="ECO:0000313" key="44">
    <source>
        <dbReference type="Proteomes" id="UP000008143"/>
    </source>
</evidence>
<organism evidence="43">
    <name type="scientific">Xenopus tropicalis</name>
    <name type="common">Western clawed frog</name>
    <name type="synonym">Silurana tropicalis</name>
    <dbReference type="NCBI Taxonomy" id="8364"/>
    <lineage>
        <taxon>Eukaryota</taxon>
        <taxon>Metazoa</taxon>
        <taxon>Chordata</taxon>
        <taxon>Craniata</taxon>
        <taxon>Vertebrata</taxon>
        <taxon>Euteleostomi</taxon>
        <taxon>Amphibia</taxon>
        <taxon>Batrachia</taxon>
        <taxon>Anura</taxon>
        <taxon>Pipoidea</taxon>
        <taxon>Pipidae</taxon>
        <taxon>Xenopodinae</taxon>
        <taxon>Xenopus</taxon>
        <taxon>Silurana</taxon>
    </lineage>
</organism>
<evidence type="ECO:0000256" key="25">
    <source>
        <dbReference type="ARBA" id="ARBA00023319"/>
    </source>
</evidence>
<dbReference type="GO" id="GO:0043235">
    <property type="term" value="C:receptor complex"/>
    <property type="evidence" value="ECO:0000318"/>
    <property type="project" value="GO_Central"/>
</dbReference>
<keyword evidence="44" id="KW-1185">Reference proteome</keyword>
<dbReference type="InterPro" id="IPR036179">
    <property type="entry name" value="Ig-like_dom_sf"/>
</dbReference>
<dbReference type="Bgee" id="ENSXETG00000031823">
    <property type="expression patterns" value="Expressed in liver and 5 other cell types or tissues"/>
</dbReference>
<reference evidence="43" key="1">
    <citation type="journal article" date="2010" name="Science">
        <title>The genome of the Western clawed frog Xenopus tropicalis.</title>
        <authorList>
            <person name="Hellsten U."/>
            <person name="Harland R.M."/>
            <person name="Gilchrist M.J."/>
            <person name="Hendrix D."/>
            <person name="Jurka J."/>
            <person name="Kapitonov V."/>
            <person name="Ovcharenko I."/>
            <person name="Putnam N.H."/>
            <person name="Shu S."/>
            <person name="Taher L."/>
            <person name="Blitz I.L."/>
            <person name="Blumberg B."/>
            <person name="Dichmann D.S."/>
            <person name="Dubchak I."/>
            <person name="Amaya E."/>
            <person name="Detter J.C."/>
            <person name="Fletcher R."/>
            <person name="Gerhard D.S."/>
            <person name="Goodstein D."/>
            <person name="Graves T."/>
            <person name="Grigoriev I.V."/>
            <person name="Grimwood J."/>
            <person name="Kawashima T."/>
            <person name="Lindquist E."/>
            <person name="Lucas S.M."/>
            <person name="Mead P.E."/>
            <person name="Mitros T."/>
            <person name="Ogino H."/>
            <person name="Ohta Y."/>
            <person name="Poliakov A.V."/>
            <person name="Pollet N."/>
            <person name="Robert J."/>
            <person name="Salamov A."/>
            <person name="Sater A.K."/>
            <person name="Schmutz J."/>
            <person name="Terry A."/>
            <person name="Vize P.D."/>
            <person name="Warren W.C."/>
            <person name="Wells D."/>
            <person name="Wills A."/>
            <person name="Wilson R.K."/>
            <person name="Zimmerman L.B."/>
            <person name="Zorn A.M."/>
            <person name="Grainger R."/>
            <person name="Grammer T."/>
            <person name="Khokha M.K."/>
            <person name="Richardson P.M."/>
            <person name="Rokhsar D.S."/>
        </authorList>
    </citation>
    <scope>NUCLEOTIDE SEQUENCE [LARGE SCALE GENOMIC DNA]</scope>
    <source>
        <strain evidence="43">Nigerian</strain>
    </source>
</reference>
<dbReference type="FunFam" id="2.60.40.10:FF:000223">
    <property type="entry name" value="Platelet-derived growth factor receptor beta"/>
    <property type="match status" value="1"/>
</dbReference>
<dbReference type="SUPFAM" id="SSF56112">
    <property type="entry name" value="Protein kinase-like (PK-like)"/>
    <property type="match status" value="1"/>
</dbReference>
<dbReference type="GO" id="GO:0001525">
    <property type="term" value="P:angiogenesis"/>
    <property type="evidence" value="ECO:0000318"/>
    <property type="project" value="GO_Central"/>
</dbReference>
<keyword evidence="35" id="KW-0479">Metal-binding</keyword>
<dbReference type="Xenbase" id="XB-GENE-6096145">
    <property type="gene designation" value="pdgfrb"/>
</dbReference>
<keyword evidence="11 39" id="KW-0812">Transmembrane</keyword>
<name>A0A6I8SLH0_XENTR</name>
<dbReference type="PROSITE" id="PS00107">
    <property type="entry name" value="PROTEIN_KINASE_ATP"/>
    <property type="match status" value="1"/>
</dbReference>
<feature type="compositionally biased region" description="Polar residues" evidence="38">
    <location>
        <begin position="1020"/>
        <end position="1045"/>
    </location>
</feature>
<dbReference type="GeneTree" id="ENSGT00940000157138"/>
<dbReference type="InterPro" id="IPR013098">
    <property type="entry name" value="Ig_I-set"/>
</dbReference>
<dbReference type="OMA" id="WPEDQEF"/>
<feature type="transmembrane region" description="Helical" evidence="39">
    <location>
        <begin position="519"/>
        <end position="543"/>
    </location>
</feature>
<sequence>MHLLQITAVLLVASRTSSFSITPPEGSEIVLDLYSTYSLYCSSNEELVWEHDGQFIDSALEVKDGIFTRKLTLFDVTGLNTGQYSCYFNDSVHTTEPVKKSVYIFVPDPSMVFLPVKESEEFIFIIHNVENIIPCRVTDPNMTVTLHERKGDTDIPMHYDNKKGFIGVFSDINYYCKASVNEEEVYTEPFHVYSIQVSTIDMSIEAEKDLVKRGENITVRCIVTNNEILNFTWDYPAKKIGRTSTPDVIFLPNNSIGSVLTIHNADLDDSGTYSCSAVEMTLDQLDSKNIDITVIEQGFVNIITNESSISYTIQHKSKLFRINIESYPPPTIVWLKDNITLTGNKTNQITIVDKATSKNRYTSHLSLVRVKEQDAGLYTIRVFNEDTTQEKSFYLQINVPPEITELVDTHPASGSQIVTCIAKGIPAPEMTWHICTELKRCNSKDLESWKLLDNKTSDLEFHTNISYIVLEGPGPHTVKSVLHFKGLEDSITVRCSGKNLLGISYRDATLAPHHLPFKIVLVSAILALVVLVLLLLIILVVLWQKKPRYEIRWKVIESVSSDGHEYIYVDPLQLPYDSSWELPRDKLVLGRTLGSGAFGRVVEATAHGLGHAQSVTKVAVKMLKSTARSSEKQALMSELKIMSHLGPHLNIVNLLAACTKGGPVYIITEYCRYGDLVDYLHRNKHTFLQCYADKSRKDTGVYSNASIGEELHSQLTFSSESDGGYMDMTKDDMCYVPMLNQKGEIKYADIETSNYGTTYELENYSTAERTNNVILINESATLSYTDLIGFSYQVANGMEFLASKNCVHRDLAARNVLICEGKLVKICDFGLARDIMKDSNYISKGSTFLPLKWMAPESIFNNLYTTLSDVWSFGILLWEIFTLGGTPYPELPMNEQFYNAIKRGYRMSKPSYASEEVYEIMKKCWDEKFETRPPFSQLVTLTGNLLADTYKQKYKEVDEEFFRSDHPAVVRVRPRINKINSTMNTGETIANNILYSVVQPNDNNDYIIPLPDPKPEDSDNIFNESSASRPSSTLQEGNTSSTISCDSPLEQPDQDLEHDPCQECQQQDIEESFL</sequence>
<evidence type="ECO:0000256" key="5">
    <source>
        <dbReference type="ARBA" id="ARBA00020507"/>
    </source>
</evidence>
<dbReference type="GO" id="GO:1902533">
    <property type="term" value="P:positive regulation of intracellular signal transduction"/>
    <property type="evidence" value="ECO:0007669"/>
    <property type="project" value="UniProtKB-ARBA"/>
</dbReference>
<evidence type="ECO:0000256" key="31">
    <source>
        <dbReference type="ARBA" id="ARBA00075975"/>
    </source>
</evidence>
<dbReference type="GO" id="GO:0005524">
    <property type="term" value="F:ATP binding"/>
    <property type="evidence" value="ECO:0007669"/>
    <property type="project" value="UniProtKB-UniRule"/>
</dbReference>
<gene>
    <name evidence="43 45 46" type="primary">pdgfrb</name>
</gene>
<dbReference type="KEGG" id="xtr:100487523"/>
<dbReference type="GO" id="GO:0001755">
    <property type="term" value="P:neural crest cell migration"/>
    <property type="evidence" value="ECO:0007669"/>
    <property type="project" value="Ensembl"/>
</dbReference>
<dbReference type="GO" id="GO:0060326">
    <property type="term" value="P:cell chemotaxis"/>
    <property type="evidence" value="ECO:0000318"/>
    <property type="project" value="GO_Central"/>
</dbReference>
<feature type="signal peptide" evidence="40">
    <location>
        <begin position="1"/>
        <end position="18"/>
    </location>
</feature>
<accession>A0A6I8SLH0</accession>
<dbReference type="InterPro" id="IPR020635">
    <property type="entry name" value="Tyr_kinase_cat_dom"/>
</dbReference>
<evidence type="ECO:0000256" key="14">
    <source>
        <dbReference type="ARBA" id="ARBA00022741"/>
    </source>
</evidence>
<keyword evidence="13" id="KW-0677">Repeat</keyword>